<feature type="transmembrane region" description="Helical" evidence="6">
    <location>
        <begin position="167"/>
        <end position="186"/>
    </location>
</feature>
<comment type="caution">
    <text evidence="7">The sequence shown here is derived from an EMBL/GenBank/DDBJ whole genome shotgun (WGS) entry which is preliminary data.</text>
</comment>
<keyword evidence="3 6" id="KW-0812">Transmembrane</keyword>
<proteinExistence type="inferred from homology"/>
<dbReference type="InterPro" id="IPR001727">
    <property type="entry name" value="GDT1-like"/>
</dbReference>
<accession>A0A432WU99</accession>
<evidence type="ECO:0000313" key="8">
    <source>
        <dbReference type="Proteomes" id="UP000286934"/>
    </source>
</evidence>
<evidence type="ECO:0000256" key="5">
    <source>
        <dbReference type="ARBA" id="ARBA00023136"/>
    </source>
</evidence>
<comment type="similarity">
    <text evidence="2 6">Belongs to the GDT1 family.</text>
</comment>
<evidence type="ECO:0000256" key="6">
    <source>
        <dbReference type="RuleBase" id="RU365102"/>
    </source>
</evidence>
<feature type="transmembrane region" description="Helical" evidence="6">
    <location>
        <begin position="37"/>
        <end position="61"/>
    </location>
</feature>
<sequence length="188" mass="20095">MSEFFAALVAVSAAELGDKTQFLALLLAARYANQRGAVIAGMLLGMIVMHGIASVIGYYLGDFLAADWLSYAVGALFILMGIAVLVPEKDEQVETNSKFFKLGAFLAAFLLLSVAEIGDKSQIVTMMLAAHYQSMFSVAAGAVVGMNLLLIPVIFFGAWITNRIPMRAIRIFGCLVFVSLGVIAIFSA</sequence>
<dbReference type="RefSeq" id="WP_126806497.1">
    <property type="nucleotide sequence ID" value="NZ_PIPP01000002.1"/>
</dbReference>
<dbReference type="PANTHER" id="PTHR12608">
    <property type="entry name" value="TRANSMEMBRANE PROTEIN HTP-1 RELATED"/>
    <property type="match status" value="1"/>
</dbReference>
<gene>
    <name evidence="7" type="ORF">CWE13_05110</name>
</gene>
<feature type="transmembrane region" description="Helical" evidence="6">
    <location>
        <begin position="68"/>
        <end position="87"/>
    </location>
</feature>
<dbReference type="GO" id="GO:0046873">
    <property type="term" value="F:metal ion transmembrane transporter activity"/>
    <property type="evidence" value="ECO:0007669"/>
    <property type="project" value="InterPro"/>
</dbReference>
<dbReference type="Pfam" id="PF01169">
    <property type="entry name" value="GDT1"/>
    <property type="match status" value="2"/>
</dbReference>
<dbReference type="Proteomes" id="UP000286934">
    <property type="component" value="Unassembled WGS sequence"/>
</dbReference>
<organism evidence="7 8">
    <name type="scientific">Aliidiomarina shirensis</name>
    <dbReference type="NCBI Taxonomy" id="1048642"/>
    <lineage>
        <taxon>Bacteria</taxon>
        <taxon>Pseudomonadati</taxon>
        <taxon>Pseudomonadota</taxon>
        <taxon>Gammaproteobacteria</taxon>
        <taxon>Alteromonadales</taxon>
        <taxon>Idiomarinaceae</taxon>
        <taxon>Aliidiomarina</taxon>
    </lineage>
</organism>
<protein>
    <recommendedName>
        <fullName evidence="6">GDT1 family protein</fullName>
    </recommendedName>
</protein>
<dbReference type="PANTHER" id="PTHR12608:SF1">
    <property type="entry name" value="TRANSMEMBRANE PROTEIN 165"/>
    <property type="match status" value="1"/>
</dbReference>
<feature type="transmembrane region" description="Helical" evidence="6">
    <location>
        <begin position="99"/>
        <end position="117"/>
    </location>
</feature>
<evidence type="ECO:0000256" key="4">
    <source>
        <dbReference type="ARBA" id="ARBA00022989"/>
    </source>
</evidence>
<evidence type="ECO:0000313" key="7">
    <source>
        <dbReference type="EMBL" id="RUO37343.1"/>
    </source>
</evidence>
<reference evidence="8" key="1">
    <citation type="journal article" date="2018" name="Front. Microbiol.">
        <title>Genome-Based Analysis Reveals the Taxonomy and Diversity of the Family Idiomarinaceae.</title>
        <authorList>
            <person name="Liu Y."/>
            <person name="Lai Q."/>
            <person name="Shao Z."/>
        </authorList>
    </citation>
    <scope>NUCLEOTIDE SEQUENCE [LARGE SCALE GENOMIC DNA]</scope>
    <source>
        <strain evidence="8">AIS</strain>
    </source>
</reference>
<evidence type="ECO:0000256" key="2">
    <source>
        <dbReference type="ARBA" id="ARBA00009190"/>
    </source>
</evidence>
<keyword evidence="8" id="KW-1185">Reference proteome</keyword>
<evidence type="ECO:0000256" key="1">
    <source>
        <dbReference type="ARBA" id="ARBA00004141"/>
    </source>
</evidence>
<dbReference type="OrthoDB" id="9801356at2"/>
<dbReference type="GO" id="GO:0016020">
    <property type="term" value="C:membrane"/>
    <property type="evidence" value="ECO:0007669"/>
    <property type="project" value="UniProtKB-SubCell"/>
</dbReference>
<comment type="subcellular location">
    <subcellularLocation>
        <location evidence="1 6">Membrane</location>
        <topology evidence="1 6">Multi-pass membrane protein</topology>
    </subcellularLocation>
</comment>
<keyword evidence="5 6" id="KW-0472">Membrane</keyword>
<name>A0A432WU99_9GAMM</name>
<evidence type="ECO:0000256" key="3">
    <source>
        <dbReference type="ARBA" id="ARBA00022692"/>
    </source>
</evidence>
<feature type="transmembrane region" description="Helical" evidence="6">
    <location>
        <begin position="138"/>
        <end position="161"/>
    </location>
</feature>
<keyword evidence="4 6" id="KW-1133">Transmembrane helix</keyword>
<dbReference type="AlphaFoldDB" id="A0A432WU99"/>
<dbReference type="EMBL" id="PIPP01000002">
    <property type="protein sequence ID" value="RUO37343.1"/>
    <property type="molecule type" value="Genomic_DNA"/>
</dbReference>